<feature type="region of interest" description="Disordered" evidence="1">
    <location>
        <begin position="1"/>
        <end position="33"/>
    </location>
</feature>
<feature type="region of interest" description="Disordered" evidence="1">
    <location>
        <begin position="71"/>
        <end position="103"/>
    </location>
</feature>
<dbReference type="GeneID" id="92091833"/>
<reference evidence="2 3" key="1">
    <citation type="submission" date="2023-01" db="EMBL/GenBank/DDBJ databases">
        <title>Analysis of 21 Apiospora genomes using comparative genomics revels a genus with tremendous synthesis potential of carbohydrate active enzymes and secondary metabolites.</title>
        <authorList>
            <person name="Sorensen T."/>
        </authorList>
    </citation>
    <scope>NUCLEOTIDE SEQUENCE [LARGE SCALE GENOMIC DNA]</scope>
    <source>
        <strain evidence="2 3">CBS 135458</strain>
    </source>
</reference>
<gene>
    <name evidence="2" type="ORF">PG994_007361</name>
</gene>
<evidence type="ECO:0000256" key="1">
    <source>
        <dbReference type="SAM" id="MobiDB-lite"/>
    </source>
</evidence>
<name>A0ABR1V0K1_9PEZI</name>
<comment type="caution">
    <text evidence="2">The sequence shown here is derived from an EMBL/GenBank/DDBJ whole genome shotgun (WGS) entry which is preliminary data.</text>
</comment>
<evidence type="ECO:0000313" key="2">
    <source>
        <dbReference type="EMBL" id="KAK8064723.1"/>
    </source>
</evidence>
<evidence type="ECO:0000313" key="3">
    <source>
        <dbReference type="Proteomes" id="UP001480595"/>
    </source>
</evidence>
<organism evidence="2 3">
    <name type="scientific">Apiospora phragmitis</name>
    <dbReference type="NCBI Taxonomy" id="2905665"/>
    <lineage>
        <taxon>Eukaryota</taxon>
        <taxon>Fungi</taxon>
        <taxon>Dikarya</taxon>
        <taxon>Ascomycota</taxon>
        <taxon>Pezizomycotina</taxon>
        <taxon>Sordariomycetes</taxon>
        <taxon>Xylariomycetidae</taxon>
        <taxon>Amphisphaeriales</taxon>
        <taxon>Apiosporaceae</taxon>
        <taxon>Apiospora</taxon>
    </lineage>
</organism>
<dbReference type="EMBL" id="JAQQWL010000007">
    <property type="protein sequence ID" value="KAK8064723.1"/>
    <property type="molecule type" value="Genomic_DNA"/>
</dbReference>
<proteinExistence type="predicted"/>
<dbReference type="RefSeq" id="XP_066715712.1">
    <property type="nucleotide sequence ID" value="XM_066858770.1"/>
</dbReference>
<feature type="compositionally biased region" description="Low complexity" evidence="1">
    <location>
        <begin position="7"/>
        <end position="16"/>
    </location>
</feature>
<keyword evidence="3" id="KW-1185">Reference proteome</keyword>
<accession>A0ABR1V0K1</accession>
<sequence>MRSSGSPAAVAAQQLEQPPPQFQLGERDRSPVDLRWESPKSTIQLEDLLFGIGSQFDDMTFSPRQLSYMKNPVRANNNNDNNNPSSTRLPRGTKKACSPVETTSTKATKEMALLGGYQENDAFVSEETVILLDKGGEDPSGLPLLYEEELPNDTAAGRSKPGSSYLRHLPETLAPAMRRVLAVVWNLVRWKVYSGICVRSSLQRHHQRQKQQGGEKLQGVRGLVYI</sequence>
<dbReference type="Proteomes" id="UP001480595">
    <property type="component" value="Unassembled WGS sequence"/>
</dbReference>
<protein>
    <submittedName>
        <fullName evidence="2">Uncharacterized protein</fullName>
    </submittedName>
</protein>